<reference evidence="2 3" key="1">
    <citation type="journal article" date="2021" name="ISME Commun">
        <title>Automated analysis of genomic sequences facilitates high-throughput and comprehensive description of bacteria.</title>
        <authorList>
            <person name="Hitch T.C.A."/>
        </authorList>
    </citation>
    <scope>NUCLEOTIDE SEQUENCE [LARGE SCALE GENOMIC DNA]</scope>
    <source>
        <strain evidence="2 3">Sanger_02</strain>
    </source>
</reference>
<dbReference type="SUPFAM" id="SSF158745">
    <property type="entry name" value="LanC-like"/>
    <property type="match status" value="1"/>
</dbReference>
<dbReference type="Proteomes" id="UP001207605">
    <property type="component" value="Unassembled WGS sequence"/>
</dbReference>
<dbReference type="Gene3D" id="1.50.10.20">
    <property type="match status" value="1"/>
</dbReference>
<protein>
    <submittedName>
        <fullName evidence="2">Type 2 lanthipeptide synthetase LanM</fullName>
    </submittedName>
</protein>
<dbReference type="InterPro" id="IPR017146">
    <property type="entry name" value="Lanti_2_LanM"/>
</dbReference>
<comment type="caution">
    <text evidence="2">The sequence shown here is derived from an EMBL/GenBank/DDBJ whole genome shotgun (WGS) entry which is preliminary data.</text>
</comment>
<evidence type="ECO:0000259" key="1">
    <source>
        <dbReference type="Pfam" id="PF13575"/>
    </source>
</evidence>
<proteinExistence type="predicted"/>
<evidence type="ECO:0000313" key="2">
    <source>
        <dbReference type="EMBL" id="MCU6699634.1"/>
    </source>
</evidence>
<name>A0ABT2S4X3_9FIRM</name>
<dbReference type="PIRSF" id="PIRSF037228">
    <property type="entry name" value="Lant_mod_RumM"/>
    <property type="match status" value="1"/>
</dbReference>
<evidence type="ECO:0000313" key="3">
    <source>
        <dbReference type="Proteomes" id="UP001207605"/>
    </source>
</evidence>
<dbReference type="NCBIfam" id="TIGR03897">
    <property type="entry name" value="lanti_2_LanM"/>
    <property type="match status" value="1"/>
</dbReference>
<keyword evidence="3" id="KW-1185">Reference proteome</keyword>
<dbReference type="SMART" id="SM01260">
    <property type="entry name" value="LANC_like"/>
    <property type="match status" value="1"/>
</dbReference>
<dbReference type="EMBL" id="JAOQJV010000004">
    <property type="protein sequence ID" value="MCU6699634.1"/>
    <property type="molecule type" value="Genomic_DNA"/>
</dbReference>
<organism evidence="2 3">
    <name type="scientific">Dorea ammoniilytica</name>
    <dbReference type="NCBI Taxonomy" id="2981788"/>
    <lineage>
        <taxon>Bacteria</taxon>
        <taxon>Bacillati</taxon>
        <taxon>Bacillota</taxon>
        <taxon>Clostridia</taxon>
        <taxon>Lachnospirales</taxon>
        <taxon>Lachnospiraceae</taxon>
        <taxon>Dorea</taxon>
    </lineage>
</organism>
<dbReference type="Pfam" id="PF13575">
    <property type="entry name" value="DUF4135"/>
    <property type="match status" value="1"/>
</dbReference>
<dbReference type="CDD" id="cd04792">
    <property type="entry name" value="LanM-like"/>
    <property type="match status" value="1"/>
</dbReference>
<dbReference type="InterPro" id="IPR025410">
    <property type="entry name" value="Lant_dehyd"/>
</dbReference>
<dbReference type="InterPro" id="IPR007822">
    <property type="entry name" value="LANC-like"/>
</dbReference>
<dbReference type="RefSeq" id="WP_262581197.1">
    <property type="nucleotide sequence ID" value="NZ_JAOQJV010000004.1"/>
</dbReference>
<sequence length="934" mass="110102">MRKNIEKEEILFDEFYRFFLRKTMDQLNEKIECYREYTSDRVIERFRQYAKMCLQGIAVRTLIVEMHICKEKGLLGNGNAEEQYKVFCKAIVGKAEFITYMKKKYPVLFECIEARLEMARDCYIEIIMHFKKDILQLQKAIKDDTVWRIEDICSSDSDFHNCGKQVFVIELDNGKKIIYKPHSMENEMEYMTLLRWISEGIGIEQYQYSIISRENYSWCEVVSYENCVQEWELQQYYKRLGIQLFLVYLLGTKDLHSENLIAHGEYPVFVDLETLVNIQYNQKRETAFQEICYQLSNSVLYTGILPFYHFNQKGKGINASGINGTENQKYPIQVPVVMDPYTSDMKIGYIHPRSKRTHNLALLRGEFVAPIQYIENMKEGFSLAYKYALRKKNEFAKKMQKLKYLQSRYLLQDTQRYSMLVSASYHPSLLLNRSKREKFLSQIKNGRNCERKEILKVEEKALWRGDIPYFSYLLNDTALVSADGERIENYFEKTPLDLVYEKLDKLGEADLEKQCEFIQYSMRLTVENRGNVENSYYEVDCIKNHDVKNQKYIQKIIEELSKRLQGYAVWNDKHTEVSWFTVQMFSFGKPTWDIQPMNMYLYDGLSGMLLIMYEMQKKNKQKFYEYYDTLRNMLWKYTDYMYENLGSGNVRNTGLYDGEGSVLYTYCLLCKRGEREYLWYAKKHAMVVRKMLKYDQKCDLLNGNAGGALALINLYELTGDHIYLSYAEEAVVLLEDNAIEMEQGIGWIVESEYPPFTGMAHGNSGFILPVASLLQYTGKEKYNLLCHKILNYENSLYDERLGNWRDVRGGTMENTIDSVSWCHGAGGILLSRVYCYEKIQNEEIRKILERDIVRSYQKLRGYGRRESWILCHGICGNTWILKRTRKIVEQIVGKEEVIDITERREKISLLPQESLNPGLMNGYGGILLYLLVNE</sequence>
<feature type="domain" description="Lantibiotic biosynthesis protein dehydration" evidence="1">
    <location>
        <begin position="105"/>
        <end position="471"/>
    </location>
</feature>
<accession>A0ABT2S4X3</accession>
<dbReference type="Pfam" id="PF05147">
    <property type="entry name" value="LANC_like"/>
    <property type="match status" value="1"/>
</dbReference>
<gene>
    <name evidence="2" type="primary">lanM</name>
    <name evidence="2" type="ORF">OCV65_05200</name>
</gene>
<dbReference type="PRINTS" id="PR01950">
    <property type="entry name" value="LANCSUPER"/>
</dbReference>